<evidence type="ECO:0000256" key="4">
    <source>
        <dbReference type="ARBA" id="ARBA00023136"/>
    </source>
</evidence>
<dbReference type="GO" id="GO:0009744">
    <property type="term" value="P:response to sucrose"/>
    <property type="evidence" value="ECO:0007669"/>
    <property type="project" value="UniProtKB-ARBA"/>
</dbReference>
<dbReference type="InterPro" id="IPR004254">
    <property type="entry name" value="AdipoR/HlyIII-related"/>
</dbReference>
<reference evidence="7 8" key="1">
    <citation type="journal article" date="2024" name="Plant J.">
        <title>Genome sequences and population genomics reveal climatic adaptation and genomic divergence between two closely related sweetgum species.</title>
        <authorList>
            <person name="Xu W.Q."/>
            <person name="Ren C.Q."/>
            <person name="Zhang X.Y."/>
            <person name="Comes H.P."/>
            <person name="Liu X.H."/>
            <person name="Li Y.G."/>
            <person name="Kettle C.J."/>
            <person name="Jalonen R."/>
            <person name="Gaisberger H."/>
            <person name="Ma Y.Z."/>
            <person name="Qiu Y.X."/>
        </authorList>
    </citation>
    <scope>NUCLEOTIDE SEQUENCE [LARGE SCALE GENOMIC DNA]</scope>
    <source>
        <strain evidence="7">Hangzhou</strain>
    </source>
</reference>
<dbReference type="Proteomes" id="UP001415857">
    <property type="component" value="Unassembled WGS sequence"/>
</dbReference>
<evidence type="ECO:0000256" key="6">
    <source>
        <dbReference type="SAM" id="Phobius"/>
    </source>
</evidence>
<dbReference type="Pfam" id="PF03006">
    <property type="entry name" value="HlyIII"/>
    <property type="match status" value="1"/>
</dbReference>
<evidence type="ECO:0000256" key="3">
    <source>
        <dbReference type="ARBA" id="ARBA00022989"/>
    </source>
</evidence>
<comment type="caution">
    <text evidence="7">The sequence shown here is derived from an EMBL/GenBank/DDBJ whole genome shotgun (WGS) entry which is preliminary data.</text>
</comment>
<gene>
    <name evidence="7" type="ORF">L1049_023161</name>
</gene>
<feature type="transmembrane region" description="Helical" evidence="6">
    <location>
        <begin position="12"/>
        <end position="34"/>
    </location>
</feature>
<evidence type="ECO:0000256" key="5">
    <source>
        <dbReference type="PIRSR" id="PIRSR604254-1"/>
    </source>
</evidence>
<name>A0AAP0WPK9_LIQFO</name>
<sequence>MLLPSIGAIHIYLCPLDMNSLWLLVYAAGAGFYITRIPERWKPGAFDIAGHSHQIFLVLVVAGALAHSAAPLVVMDWRRGLPTCAVSESAFSWT</sequence>
<dbReference type="PANTHER" id="PTHR20855:SF100">
    <property type="entry name" value="HEPTAHELICAL TRANSMEMBRANE PROTEIN 2"/>
    <property type="match status" value="1"/>
</dbReference>
<proteinExistence type="predicted"/>
<keyword evidence="4 6" id="KW-0472">Membrane</keyword>
<accession>A0AAP0WPK9</accession>
<dbReference type="GO" id="GO:0038023">
    <property type="term" value="F:signaling receptor activity"/>
    <property type="evidence" value="ECO:0007669"/>
    <property type="project" value="TreeGrafter"/>
</dbReference>
<evidence type="ECO:0000256" key="2">
    <source>
        <dbReference type="ARBA" id="ARBA00022692"/>
    </source>
</evidence>
<dbReference type="GO" id="GO:0046872">
    <property type="term" value="F:metal ion binding"/>
    <property type="evidence" value="ECO:0007669"/>
    <property type="project" value="UniProtKB-KW"/>
</dbReference>
<feature type="binding site" evidence="5">
    <location>
        <position position="53"/>
    </location>
    <ligand>
        <name>Zn(2+)</name>
        <dbReference type="ChEBI" id="CHEBI:29105"/>
    </ligand>
</feature>
<dbReference type="AlphaFoldDB" id="A0AAP0WPK9"/>
<organism evidence="7 8">
    <name type="scientific">Liquidambar formosana</name>
    <name type="common">Formosan gum</name>
    <dbReference type="NCBI Taxonomy" id="63359"/>
    <lineage>
        <taxon>Eukaryota</taxon>
        <taxon>Viridiplantae</taxon>
        <taxon>Streptophyta</taxon>
        <taxon>Embryophyta</taxon>
        <taxon>Tracheophyta</taxon>
        <taxon>Spermatophyta</taxon>
        <taxon>Magnoliopsida</taxon>
        <taxon>eudicotyledons</taxon>
        <taxon>Gunneridae</taxon>
        <taxon>Pentapetalae</taxon>
        <taxon>Saxifragales</taxon>
        <taxon>Altingiaceae</taxon>
        <taxon>Liquidambar</taxon>
    </lineage>
</organism>
<dbReference type="PANTHER" id="PTHR20855">
    <property type="entry name" value="ADIPOR/PROGESTIN RECEPTOR-RELATED"/>
    <property type="match status" value="1"/>
</dbReference>
<keyword evidence="8" id="KW-1185">Reference proteome</keyword>
<comment type="subcellular location">
    <subcellularLocation>
        <location evidence="1">Membrane</location>
        <topology evidence="1">Multi-pass membrane protein</topology>
    </subcellularLocation>
</comment>
<protein>
    <submittedName>
        <fullName evidence="7">Uncharacterized protein</fullName>
    </submittedName>
</protein>
<keyword evidence="3 6" id="KW-1133">Transmembrane helix</keyword>
<dbReference type="GO" id="GO:0016020">
    <property type="term" value="C:membrane"/>
    <property type="evidence" value="ECO:0007669"/>
    <property type="project" value="UniProtKB-SubCell"/>
</dbReference>
<keyword evidence="5" id="KW-0862">Zinc</keyword>
<evidence type="ECO:0000313" key="8">
    <source>
        <dbReference type="Proteomes" id="UP001415857"/>
    </source>
</evidence>
<keyword evidence="5" id="KW-0479">Metal-binding</keyword>
<evidence type="ECO:0000313" key="7">
    <source>
        <dbReference type="EMBL" id="KAK9275887.1"/>
    </source>
</evidence>
<feature type="transmembrane region" description="Helical" evidence="6">
    <location>
        <begin position="54"/>
        <end position="74"/>
    </location>
</feature>
<dbReference type="EMBL" id="JBBPBK010000011">
    <property type="protein sequence ID" value="KAK9275887.1"/>
    <property type="molecule type" value="Genomic_DNA"/>
</dbReference>
<evidence type="ECO:0000256" key="1">
    <source>
        <dbReference type="ARBA" id="ARBA00004141"/>
    </source>
</evidence>
<keyword evidence="2 6" id="KW-0812">Transmembrane</keyword>
<dbReference type="GO" id="GO:0009725">
    <property type="term" value="P:response to hormone"/>
    <property type="evidence" value="ECO:0007669"/>
    <property type="project" value="UniProtKB-ARBA"/>
</dbReference>